<evidence type="ECO:0000256" key="5">
    <source>
        <dbReference type="ARBA" id="ARBA00023288"/>
    </source>
</evidence>
<organism evidence="9 10">
    <name type="scientific">Candidatus Muproteobacteria bacterium RBG_16_65_31</name>
    <dbReference type="NCBI Taxonomy" id="1817759"/>
    <lineage>
        <taxon>Bacteria</taxon>
        <taxon>Pseudomonadati</taxon>
        <taxon>Pseudomonadota</taxon>
        <taxon>Candidatus Muproteobacteria</taxon>
    </lineage>
</organism>
<comment type="function">
    <text evidence="6">Part of the outer membrane protein assembly complex, which is involved in assembly and insertion of beta-barrel proteins into the outer membrane.</text>
</comment>
<keyword evidence="2 6" id="KW-0472">Membrane</keyword>
<keyword evidence="1 6" id="KW-0732">Signal</keyword>
<dbReference type="Pfam" id="PF13525">
    <property type="entry name" value="YfiO"/>
    <property type="match status" value="1"/>
</dbReference>
<dbReference type="Gene3D" id="1.25.40.10">
    <property type="entry name" value="Tetratricopeptide repeat domain"/>
    <property type="match status" value="1"/>
</dbReference>
<reference evidence="9 10" key="1">
    <citation type="journal article" date="2016" name="Nat. Commun.">
        <title>Thousands of microbial genomes shed light on interconnected biogeochemical processes in an aquifer system.</title>
        <authorList>
            <person name="Anantharaman K."/>
            <person name="Brown C.T."/>
            <person name="Hug L.A."/>
            <person name="Sharon I."/>
            <person name="Castelle C.J."/>
            <person name="Probst A.J."/>
            <person name="Thomas B.C."/>
            <person name="Singh A."/>
            <person name="Wilkins M.J."/>
            <person name="Karaoz U."/>
            <person name="Brodie E.L."/>
            <person name="Williams K.H."/>
            <person name="Hubbard S.S."/>
            <person name="Banfield J.F."/>
        </authorList>
    </citation>
    <scope>NUCLEOTIDE SEQUENCE [LARGE SCALE GENOMIC DNA]</scope>
</reference>
<gene>
    <name evidence="6" type="primary">bamD</name>
    <name evidence="9" type="ORF">A2V92_03775</name>
</gene>
<dbReference type="GO" id="GO:0043165">
    <property type="term" value="P:Gram-negative-bacterium-type cell outer membrane assembly"/>
    <property type="evidence" value="ECO:0007669"/>
    <property type="project" value="UniProtKB-UniRule"/>
</dbReference>
<evidence type="ECO:0000256" key="3">
    <source>
        <dbReference type="ARBA" id="ARBA00023139"/>
    </source>
</evidence>
<comment type="subunit">
    <text evidence="6">Part of the Bam complex.</text>
</comment>
<proteinExistence type="inferred from homology"/>
<dbReference type="NCBIfam" id="TIGR03302">
    <property type="entry name" value="OM_YfiO"/>
    <property type="match status" value="1"/>
</dbReference>
<evidence type="ECO:0000313" key="10">
    <source>
        <dbReference type="Proteomes" id="UP000179344"/>
    </source>
</evidence>
<dbReference type="GO" id="GO:0051205">
    <property type="term" value="P:protein insertion into membrane"/>
    <property type="evidence" value="ECO:0007669"/>
    <property type="project" value="UniProtKB-UniRule"/>
</dbReference>
<dbReference type="SUPFAM" id="SSF48452">
    <property type="entry name" value="TPR-like"/>
    <property type="match status" value="1"/>
</dbReference>
<evidence type="ECO:0000313" key="9">
    <source>
        <dbReference type="EMBL" id="OGI43625.1"/>
    </source>
</evidence>
<evidence type="ECO:0000256" key="7">
    <source>
        <dbReference type="SAM" id="SignalP"/>
    </source>
</evidence>
<evidence type="ECO:0000256" key="4">
    <source>
        <dbReference type="ARBA" id="ARBA00023237"/>
    </source>
</evidence>
<accession>A0A1F6TEX8</accession>
<feature type="domain" description="Outer membrane lipoprotein BamD-like" evidence="8">
    <location>
        <begin position="29"/>
        <end position="234"/>
    </location>
</feature>
<dbReference type="EMBL" id="MFST01000106">
    <property type="protein sequence ID" value="OGI43625.1"/>
    <property type="molecule type" value="Genomic_DNA"/>
</dbReference>
<evidence type="ECO:0000256" key="6">
    <source>
        <dbReference type="HAMAP-Rule" id="MF_00922"/>
    </source>
</evidence>
<comment type="subcellular location">
    <subcellularLocation>
        <location evidence="6">Cell outer membrane</location>
        <topology evidence="6">Lipid-anchor</topology>
    </subcellularLocation>
</comment>
<dbReference type="CDD" id="cd15830">
    <property type="entry name" value="BamD"/>
    <property type="match status" value="1"/>
</dbReference>
<dbReference type="PANTHER" id="PTHR37423">
    <property type="entry name" value="SOLUBLE LYTIC MUREIN TRANSGLYCOSYLASE-RELATED"/>
    <property type="match status" value="1"/>
</dbReference>
<dbReference type="HAMAP" id="MF_00922">
    <property type="entry name" value="OM_assembly_BamD"/>
    <property type="match status" value="1"/>
</dbReference>
<feature type="signal peptide" evidence="7">
    <location>
        <begin position="1"/>
        <end position="21"/>
    </location>
</feature>
<evidence type="ECO:0000256" key="2">
    <source>
        <dbReference type="ARBA" id="ARBA00023136"/>
    </source>
</evidence>
<keyword evidence="4 6" id="KW-0998">Cell outer membrane</keyword>
<comment type="similarity">
    <text evidence="6">Belongs to the BamD family.</text>
</comment>
<evidence type="ECO:0000259" key="8">
    <source>
        <dbReference type="Pfam" id="PF13525"/>
    </source>
</evidence>
<name>A0A1F6TEX8_9PROT</name>
<dbReference type="Proteomes" id="UP000179344">
    <property type="component" value="Unassembled WGS sequence"/>
</dbReference>
<dbReference type="AlphaFoldDB" id="A0A1F6TEX8"/>
<dbReference type="InterPro" id="IPR011990">
    <property type="entry name" value="TPR-like_helical_dom_sf"/>
</dbReference>
<feature type="chain" id="PRO_5009355401" description="Outer membrane protein assembly factor BamD" evidence="7">
    <location>
        <begin position="22"/>
        <end position="261"/>
    </location>
</feature>
<dbReference type="PROSITE" id="PS51257">
    <property type="entry name" value="PROKAR_LIPOPROTEIN"/>
    <property type="match status" value="1"/>
</dbReference>
<sequence length="261" mass="30491">MPRILHWFALTLALLAGCAAVEDPTKDWAPERFYQEAREKMQSGDYETAIKHFEALEARYPYGRYAEQAQLEIAYAYYKYDEPALAIAAADRFIRQHPTHPNVDYAYYLKGLINFHGIRDLLNWLLGARDDLSDRDPKAMHESYGAFRELVERFPNSRYADDARQRMIYLLDAQARYEIKVARFYYDHGAYVAAVNRSRYALENYPRTAATEDALGIQALAYKKMGMDKLADDTLRVLKQNFPNSRYLNEVRDTRAEIREK</sequence>
<comment type="caution">
    <text evidence="9">The sequence shown here is derived from an EMBL/GenBank/DDBJ whole genome shotgun (WGS) entry which is preliminary data.</text>
</comment>
<dbReference type="InterPro" id="IPR039565">
    <property type="entry name" value="BamD-like"/>
</dbReference>
<protein>
    <recommendedName>
        <fullName evidence="6">Outer membrane protein assembly factor BamD</fullName>
    </recommendedName>
</protein>
<dbReference type="PANTHER" id="PTHR37423:SF1">
    <property type="entry name" value="OUTER MEMBRANE PROTEIN ASSEMBLY FACTOR BAMD"/>
    <property type="match status" value="1"/>
</dbReference>
<dbReference type="GO" id="GO:1990063">
    <property type="term" value="C:Bam protein complex"/>
    <property type="evidence" value="ECO:0007669"/>
    <property type="project" value="TreeGrafter"/>
</dbReference>
<keyword evidence="3 6" id="KW-0564">Palmitate</keyword>
<keyword evidence="5 6" id="KW-0449">Lipoprotein</keyword>
<dbReference type="InterPro" id="IPR017689">
    <property type="entry name" value="BamD"/>
</dbReference>
<evidence type="ECO:0000256" key="1">
    <source>
        <dbReference type="ARBA" id="ARBA00022729"/>
    </source>
</evidence>